<dbReference type="InterPro" id="IPR002888">
    <property type="entry name" value="2Fe-2S-bd"/>
</dbReference>
<proteinExistence type="predicted"/>
<dbReference type="PATRIC" id="fig|883078.3.peg.238"/>
<dbReference type="PROSITE" id="PS51085">
    <property type="entry name" value="2FE2S_FER_2"/>
    <property type="match status" value="1"/>
</dbReference>
<feature type="domain" description="2Fe-2S ferredoxin-type" evidence="6">
    <location>
        <begin position="9"/>
        <end position="85"/>
    </location>
</feature>
<dbReference type="FunFam" id="1.10.150.120:FF:000003">
    <property type="entry name" value="Carbon monoxide dehydrogenase, small subunit"/>
    <property type="match status" value="1"/>
</dbReference>
<evidence type="ECO:0000256" key="4">
    <source>
        <dbReference type="ARBA" id="ARBA00023004"/>
    </source>
</evidence>
<dbReference type="GO" id="GO:0051537">
    <property type="term" value="F:2 iron, 2 sulfur cluster binding"/>
    <property type="evidence" value="ECO:0007669"/>
    <property type="project" value="UniProtKB-KW"/>
</dbReference>
<name>K8PK23_9BRAD</name>
<evidence type="ECO:0000259" key="6">
    <source>
        <dbReference type="PROSITE" id="PS51085"/>
    </source>
</evidence>
<dbReference type="Proteomes" id="UP000001096">
    <property type="component" value="Unassembled WGS sequence"/>
</dbReference>
<evidence type="ECO:0000256" key="3">
    <source>
        <dbReference type="ARBA" id="ARBA00023002"/>
    </source>
</evidence>
<dbReference type="Gene3D" id="1.10.150.120">
    <property type="entry name" value="[2Fe-2S]-binding domain"/>
    <property type="match status" value="1"/>
</dbReference>
<dbReference type="GO" id="GO:0016903">
    <property type="term" value="F:oxidoreductase activity, acting on the aldehyde or oxo group of donors"/>
    <property type="evidence" value="ECO:0007669"/>
    <property type="project" value="TreeGrafter"/>
</dbReference>
<dbReference type="GO" id="GO:0046872">
    <property type="term" value="F:metal ion binding"/>
    <property type="evidence" value="ECO:0007669"/>
    <property type="project" value="UniProtKB-KW"/>
</dbReference>
<gene>
    <name evidence="7" type="ORF">HMPREF9695_00231</name>
</gene>
<keyword evidence="5" id="KW-0411">Iron-sulfur</keyword>
<dbReference type="SUPFAM" id="SSF54292">
    <property type="entry name" value="2Fe-2S ferredoxin-like"/>
    <property type="match status" value="1"/>
</dbReference>
<dbReference type="InterPro" id="IPR006058">
    <property type="entry name" value="2Fe2S_fd_BS"/>
</dbReference>
<dbReference type="InterPro" id="IPR036884">
    <property type="entry name" value="2Fe-2S-bd_dom_sf"/>
</dbReference>
<dbReference type="InterPro" id="IPR001041">
    <property type="entry name" value="2Fe-2S_ferredoxin-type"/>
</dbReference>
<dbReference type="RefSeq" id="WP_006018933.1">
    <property type="nucleotide sequence ID" value="NZ_KB375282.1"/>
</dbReference>
<dbReference type="HOGENOM" id="CLU_052511_1_2_5"/>
<dbReference type="Gene3D" id="3.10.20.30">
    <property type="match status" value="1"/>
</dbReference>
<sequence>MAKSSITGAGVRLRINGSDHLLQIEPRVTLLDALREYVHLNGTKKGCDQGQCGACTVHVDGRRVLACLTLASQVEGLSITTIEGLAVNGSLHPVQEAFIRHDAFQCGYCTPGQIMSAVACIDEGRTESDTSIREYMSGNLCRCGAYPHIVAAVREAAQAMESDRGRAR</sequence>
<keyword evidence="4" id="KW-0408">Iron</keyword>
<dbReference type="EMBL" id="AGWX01000001">
    <property type="protein sequence ID" value="EKS41139.1"/>
    <property type="molecule type" value="Genomic_DNA"/>
</dbReference>
<organism evidence="7 8">
    <name type="scientific">Afipia broomeae ATCC 49717</name>
    <dbReference type="NCBI Taxonomy" id="883078"/>
    <lineage>
        <taxon>Bacteria</taxon>
        <taxon>Pseudomonadati</taxon>
        <taxon>Pseudomonadota</taxon>
        <taxon>Alphaproteobacteria</taxon>
        <taxon>Hyphomicrobiales</taxon>
        <taxon>Nitrobacteraceae</taxon>
        <taxon>Afipia</taxon>
    </lineage>
</organism>
<protein>
    <recommendedName>
        <fullName evidence="6">2Fe-2S ferredoxin-type domain-containing protein</fullName>
    </recommendedName>
</protein>
<dbReference type="SUPFAM" id="SSF47741">
    <property type="entry name" value="CO dehydrogenase ISP C-domain like"/>
    <property type="match status" value="1"/>
</dbReference>
<evidence type="ECO:0000256" key="2">
    <source>
        <dbReference type="ARBA" id="ARBA00022723"/>
    </source>
</evidence>
<keyword evidence="2" id="KW-0479">Metal-binding</keyword>
<dbReference type="CDD" id="cd00207">
    <property type="entry name" value="fer2"/>
    <property type="match status" value="1"/>
</dbReference>
<dbReference type="PANTHER" id="PTHR45331">
    <property type="entry name" value="OXIDOREDUCTASE, IRON-SULPHUR BINDING SUBUNIT-RELATED-RELATED"/>
    <property type="match status" value="1"/>
</dbReference>
<keyword evidence="3" id="KW-0560">Oxidoreductase</keyword>
<dbReference type="PANTHER" id="PTHR45331:SF2">
    <property type="entry name" value="OXIDOREDUCTASE WITH IRON-SULFUR SUBUNIT"/>
    <property type="match status" value="1"/>
</dbReference>
<dbReference type="FunFam" id="3.10.20.30:FF:000020">
    <property type="entry name" value="Xanthine dehydrogenase iron-sulfur subunit"/>
    <property type="match status" value="1"/>
</dbReference>
<accession>K8PK23</accession>
<keyword evidence="1" id="KW-0001">2Fe-2S</keyword>
<dbReference type="Pfam" id="PF01799">
    <property type="entry name" value="Fer2_2"/>
    <property type="match status" value="1"/>
</dbReference>
<dbReference type="InterPro" id="IPR052914">
    <property type="entry name" value="Aldehyde_Oxdr_Iron-Sulfur"/>
</dbReference>
<evidence type="ECO:0000256" key="1">
    <source>
        <dbReference type="ARBA" id="ARBA00022714"/>
    </source>
</evidence>
<evidence type="ECO:0000313" key="7">
    <source>
        <dbReference type="EMBL" id="EKS41139.1"/>
    </source>
</evidence>
<evidence type="ECO:0000256" key="5">
    <source>
        <dbReference type="ARBA" id="ARBA00023014"/>
    </source>
</evidence>
<dbReference type="PROSITE" id="PS00197">
    <property type="entry name" value="2FE2S_FER_1"/>
    <property type="match status" value="1"/>
</dbReference>
<dbReference type="AlphaFoldDB" id="K8PK23"/>
<dbReference type="Pfam" id="PF00111">
    <property type="entry name" value="Fer2"/>
    <property type="match status" value="1"/>
</dbReference>
<dbReference type="InterPro" id="IPR036010">
    <property type="entry name" value="2Fe-2S_ferredoxin-like_sf"/>
</dbReference>
<comment type="caution">
    <text evidence="7">The sequence shown here is derived from an EMBL/GenBank/DDBJ whole genome shotgun (WGS) entry which is preliminary data.</text>
</comment>
<keyword evidence="8" id="KW-1185">Reference proteome</keyword>
<reference evidence="7 8" key="1">
    <citation type="submission" date="2012-04" db="EMBL/GenBank/DDBJ databases">
        <title>The Genome Sequence of Afipia broomeae ATCC 49717.</title>
        <authorList>
            <consortium name="The Broad Institute Genome Sequencing Platform"/>
            <person name="Earl A."/>
            <person name="Ward D."/>
            <person name="Feldgarden M."/>
            <person name="Gevers D."/>
            <person name="Huys G."/>
            <person name="Walker B."/>
            <person name="Young S.K."/>
            <person name="Zeng Q."/>
            <person name="Gargeya S."/>
            <person name="Fitzgerald M."/>
            <person name="Haas B."/>
            <person name="Abouelleil A."/>
            <person name="Alvarado L."/>
            <person name="Arachchi H.M."/>
            <person name="Berlin A."/>
            <person name="Chapman S.B."/>
            <person name="Goldberg J."/>
            <person name="Griggs A."/>
            <person name="Gujja S."/>
            <person name="Hansen M."/>
            <person name="Howarth C."/>
            <person name="Imamovic A."/>
            <person name="Larimer J."/>
            <person name="McCowen C."/>
            <person name="Montmayeur A."/>
            <person name="Murphy C."/>
            <person name="Neiman D."/>
            <person name="Pearson M."/>
            <person name="Priest M."/>
            <person name="Roberts A."/>
            <person name="Saif S."/>
            <person name="Shea T."/>
            <person name="Sisk P."/>
            <person name="Sykes S."/>
            <person name="Wortman J."/>
            <person name="Nusbaum C."/>
            <person name="Birren B."/>
        </authorList>
    </citation>
    <scope>NUCLEOTIDE SEQUENCE [LARGE SCALE GENOMIC DNA]</scope>
    <source>
        <strain evidence="7 8">ATCC 49717</strain>
    </source>
</reference>
<evidence type="ECO:0000313" key="8">
    <source>
        <dbReference type="Proteomes" id="UP000001096"/>
    </source>
</evidence>
<dbReference type="InterPro" id="IPR012675">
    <property type="entry name" value="Beta-grasp_dom_sf"/>
</dbReference>
<dbReference type="eggNOG" id="COG2080">
    <property type="taxonomic scope" value="Bacteria"/>
</dbReference>